<feature type="region of interest" description="Disordered" evidence="1">
    <location>
        <begin position="138"/>
        <end position="172"/>
    </location>
</feature>
<reference evidence="2 3" key="1">
    <citation type="submission" date="2016-10" db="EMBL/GenBank/DDBJ databases">
        <title>Genome sequence of the ascomycete fungus Penicillium subrubescens.</title>
        <authorList>
            <person name="De Vries R.P."/>
            <person name="Peng M."/>
            <person name="Dilokpimol A."/>
            <person name="Hilden K."/>
            <person name="Makela M.R."/>
            <person name="Grigoriev I."/>
            <person name="Riley R."/>
            <person name="Granchi Z."/>
        </authorList>
    </citation>
    <scope>NUCLEOTIDE SEQUENCE [LARGE SCALE GENOMIC DNA]</scope>
    <source>
        <strain evidence="2 3">CBS 132785</strain>
    </source>
</reference>
<organism evidence="2 3">
    <name type="scientific">Penicillium subrubescens</name>
    <dbReference type="NCBI Taxonomy" id="1316194"/>
    <lineage>
        <taxon>Eukaryota</taxon>
        <taxon>Fungi</taxon>
        <taxon>Dikarya</taxon>
        <taxon>Ascomycota</taxon>
        <taxon>Pezizomycotina</taxon>
        <taxon>Eurotiomycetes</taxon>
        <taxon>Eurotiomycetidae</taxon>
        <taxon>Eurotiales</taxon>
        <taxon>Aspergillaceae</taxon>
        <taxon>Penicillium</taxon>
    </lineage>
</organism>
<evidence type="ECO:0000256" key="1">
    <source>
        <dbReference type="SAM" id="MobiDB-lite"/>
    </source>
</evidence>
<proteinExistence type="predicted"/>
<evidence type="ECO:0000313" key="2">
    <source>
        <dbReference type="EMBL" id="OKP00356.1"/>
    </source>
</evidence>
<evidence type="ECO:0000313" key="3">
    <source>
        <dbReference type="Proteomes" id="UP000186955"/>
    </source>
</evidence>
<sequence length="711" mass="77485">MKPTGNMSSPDLTIKTSAWVARLEKTSMTTGMTGSSSVKRSTDSVVGGTMEHPSGHRGNWVGVPTRSPRGPLKKMTSVLFTAKSDMSVDMASTSPSEFSAGTVIHHPVKPISNSSSLDLSIKTTASAVRLENTSMTIGMTGSSSVKRSTNSVVDGPMKHRSRRVSSKPVERNGRKVPAVPFECCSCGEEDCLAPSPPLTAPHTPVKSTGLNFVRADYQCCEGGQDGGTLPCPSTTTSYGQRDGYFGQKKLARPSEGHPCRLGNGTIPMSPIPISPSQADGMAGKLEKSVALEDCQLEEGEVMLPSPALTGSSMKNGNLELDKESSSFQRCSCGQPNCIIPNSPNTPPITPSLPSEATGALPPTSREVQPRETSSRLAWENYVFCHKPLGYDYLESCPDFRALHDNEYAVGGWAIGEGSLVIGINPRYVVPTGDVQPLDQLELKEGKLYIVERIHGDLWALVKEFSTTKPHNGRTPGPPNQVVRLGFVPICAVTLAANYSSFVERCREYEMYPDIRRLTPTNGARISPPVRIESLAASREVDRWMLAGRNNWESKDAHIVCSKFRPIRDSECLYEPKDKLSRMKLMVNKPRQAWKKLTTKKLEVLLQDITLSSKTIFTQYNLNQEPCHPDQPVLTGPPRISLPSSIYALKTKAGIRQSGQTIRRLQVVVLLHAIHVGSDRSIGPGIGRVMCPERGRRGPSIDRGRGIKSREL</sequence>
<feature type="region of interest" description="Disordered" evidence="1">
    <location>
        <begin position="686"/>
        <end position="711"/>
    </location>
</feature>
<dbReference type="Proteomes" id="UP000186955">
    <property type="component" value="Unassembled WGS sequence"/>
</dbReference>
<feature type="compositionally biased region" description="Low complexity" evidence="1">
    <location>
        <begin position="27"/>
        <end position="37"/>
    </location>
</feature>
<name>A0A1Q5TJG5_9EURO</name>
<feature type="compositionally biased region" description="Basic and acidic residues" evidence="1">
    <location>
        <begin position="690"/>
        <end position="711"/>
    </location>
</feature>
<comment type="caution">
    <text evidence="2">The sequence shown here is derived from an EMBL/GenBank/DDBJ whole genome shotgun (WGS) entry which is preliminary data.</text>
</comment>
<feature type="region of interest" description="Disordered" evidence="1">
    <location>
        <begin position="344"/>
        <end position="371"/>
    </location>
</feature>
<dbReference type="AlphaFoldDB" id="A0A1Q5TJG5"/>
<protein>
    <submittedName>
        <fullName evidence="2">Uncharacterized protein</fullName>
    </submittedName>
</protein>
<dbReference type="EMBL" id="MNBE01000647">
    <property type="protein sequence ID" value="OKP00356.1"/>
    <property type="molecule type" value="Genomic_DNA"/>
</dbReference>
<keyword evidence="3" id="KW-1185">Reference proteome</keyword>
<gene>
    <name evidence="2" type="ORF">PENSUB_7813</name>
</gene>
<accession>A0A1Q5TJG5</accession>
<feature type="region of interest" description="Disordered" evidence="1">
    <location>
        <begin position="27"/>
        <end position="69"/>
    </location>
</feature>